<evidence type="ECO:0000256" key="4">
    <source>
        <dbReference type="ARBA" id="ARBA00022692"/>
    </source>
</evidence>
<evidence type="ECO:0000313" key="9">
    <source>
        <dbReference type="Proteomes" id="UP000039865"/>
    </source>
</evidence>
<accession>A0A077ZRF3</accession>
<evidence type="ECO:0000256" key="2">
    <source>
        <dbReference type="ARBA" id="ARBA00007965"/>
    </source>
</evidence>
<feature type="transmembrane region" description="Helical" evidence="7">
    <location>
        <begin position="12"/>
        <end position="32"/>
    </location>
</feature>
<proteinExistence type="inferred from homology"/>
<keyword evidence="4 7" id="KW-0812">Transmembrane</keyword>
<dbReference type="PANTHER" id="PTHR10332">
    <property type="entry name" value="EQUILIBRATIVE NUCLEOSIDE TRANSPORTER"/>
    <property type="match status" value="1"/>
</dbReference>
<keyword evidence="3" id="KW-0813">Transport</keyword>
<dbReference type="OrthoDB" id="10014563at2759"/>
<evidence type="ECO:0000256" key="6">
    <source>
        <dbReference type="ARBA" id="ARBA00023136"/>
    </source>
</evidence>
<dbReference type="GO" id="GO:0005886">
    <property type="term" value="C:plasma membrane"/>
    <property type="evidence" value="ECO:0007669"/>
    <property type="project" value="TreeGrafter"/>
</dbReference>
<dbReference type="AlphaFoldDB" id="A0A077ZRF3"/>
<keyword evidence="9" id="KW-1185">Reference proteome</keyword>
<dbReference type="Pfam" id="PF01733">
    <property type="entry name" value="Nucleoside_tran"/>
    <property type="match status" value="1"/>
</dbReference>
<dbReference type="PANTHER" id="PTHR10332:SF10">
    <property type="entry name" value="EQUILIBRATIVE NUCLEOSIDE TRANSPORTER 4"/>
    <property type="match status" value="1"/>
</dbReference>
<evidence type="ECO:0000256" key="1">
    <source>
        <dbReference type="ARBA" id="ARBA00004141"/>
    </source>
</evidence>
<dbReference type="EMBL" id="CCKQ01000943">
    <property type="protein sequence ID" value="CDW72034.1"/>
    <property type="molecule type" value="Genomic_DNA"/>
</dbReference>
<feature type="transmembrane region" description="Helical" evidence="7">
    <location>
        <begin position="214"/>
        <end position="235"/>
    </location>
</feature>
<sequence length="373" mass="42183">MQKEKTLLMGLSFLYGICSLLPTGAILIDMDFFIRKLPTYHPEYVYNLIASFTQLGGIAMGFVLINKITYQTKFLIAFVPTIIFMSLFPFVYLIEDDDTVWILSNLLLTLIGVFLGFMMAIVLGISGILGPQFTGLMLLGQAVSSLITLIYLRQKYLILATELRERQTTMIKEREASVIENLSQNNDLKNISMFEVKAQNPLRIHFYLKLMDKIWVESLILFINFLISYMLYPSILFQKKFELFENIQWNILMLNLGFNLGNFIGRVLARFKHGYSRLFLILTCISRGLIIASSFVIGLEDTVFLSHPATVIFNSLLVGLTGGLFSVASSTSFHQRLAAQEKEFGGYIITVMLNSGIGVGSLVSLLAFQHTFK</sequence>
<reference evidence="8 9" key="1">
    <citation type="submission" date="2014-06" db="EMBL/GenBank/DDBJ databases">
        <authorList>
            <person name="Swart Estienne"/>
        </authorList>
    </citation>
    <scope>NUCLEOTIDE SEQUENCE [LARGE SCALE GENOMIC DNA]</scope>
    <source>
        <strain evidence="8 9">130c</strain>
    </source>
</reference>
<organism evidence="8 9">
    <name type="scientific">Stylonychia lemnae</name>
    <name type="common">Ciliate</name>
    <dbReference type="NCBI Taxonomy" id="5949"/>
    <lineage>
        <taxon>Eukaryota</taxon>
        <taxon>Sar</taxon>
        <taxon>Alveolata</taxon>
        <taxon>Ciliophora</taxon>
        <taxon>Intramacronucleata</taxon>
        <taxon>Spirotrichea</taxon>
        <taxon>Stichotrichia</taxon>
        <taxon>Sporadotrichida</taxon>
        <taxon>Oxytrichidae</taxon>
        <taxon>Stylonychinae</taxon>
        <taxon>Stylonychia</taxon>
    </lineage>
</organism>
<dbReference type="GO" id="GO:0005337">
    <property type="term" value="F:nucleoside transmembrane transporter activity"/>
    <property type="evidence" value="ECO:0007669"/>
    <property type="project" value="InterPro"/>
</dbReference>
<protein>
    <submittedName>
        <fullName evidence="8">Equilibrative nucleoside transporter 4-like</fullName>
    </submittedName>
</protein>
<evidence type="ECO:0000256" key="5">
    <source>
        <dbReference type="ARBA" id="ARBA00022989"/>
    </source>
</evidence>
<feature type="transmembrane region" description="Helical" evidence="7">
    <location>
        <begin position="74"/>
        <end position="94"/>
    </location>
</feature>
<evidence type="ECO:0000313" key="8">
    <source>
        <dbReference type="EMBL" id="CDW72034.1"/>
    </source>
</evidence>
<feature type="transmembrane region" description="Helical" evidence="7">
    <location>
        <begin position="278"/>
        <end position="299"/>
    </location>
</feature>
<keyword evidence="5 7" id="KW-1133">Transmembrane helix</keyword>
<feature type="transmembrane region" description="Helical" evidence="7">
    <location>
        <begin position="311"/>
        <end position="333"/>
    </location>
</feature>
<feature type="transmembrane region" description="Helical" evidence="7">
    <location>
        <begin position="106"/>
        <end position="129"/>
    </location>
</feature>
<keyword evidence="6 7" id="KW-0472">Membrane</keyword>
<dbReference type="OMA" id="NINFRIS"/>
<evidence type="ECO:0000256" key="7">
    <source>
        <dbReference type="SAM" id="Phobius"/>
    </source>
</evidence>
<name>A0A077ZRF3_STYLE</name>
<dbReference type="Proteomes" id="UP000039865">
    <property type="component" value="Unassembled WGS sequence"/>
</dbReference>
<comment type="subcellular location">
    <subcellularLocation>
        <location evidence="1">Membrane</location>
        <topology evidence="1">Multi-pass membrane protein</topology>
    </subcellularLocation>
</comment>
<evidence type="ECO:0000256" key="3">
    <source>
        <dbReference type="ARBA" id="ARBA00022448"/>
    </source>
</evidence>
<gene>
    <name evidence="8" type="primary">Contig13083.g13949</name>
    <name evidence="8" type="ORF">STYLEM_987</name>
</gene>
<feature type="transmembrane region" description="Helical" evidence="7">
    <location>
        <begin position="44"/>
        <end position="68"/>
    </location>
</feature>
<dbReference type="InterPro" id="IPR036259">
    <property type="entry name" value="MFS_trans_sf"/>
</dbReference>
<comment type="similarity">
    <text evidence="2">Belongs to the SLC29A/ENT transporter (TC 2.A.57) family.</text>
</comment>
<feature type="transmembrane region" description="Helical" evidence="7">
    <location>
        <begin position="247"/>
        <end position="269"/>
    </location>
</feature>
<dbReference type="InParanoid" id="A0A077ZRF3"/>
<feature type="transmembrane region" description="Helical" evidence="7">
    <location>
        <begin position="345"/>
        <end position="368"/>
    </location>
</feature>
<dbReference type="InterPro" id="IPR002259">
    <property type="entry name" value="Eqnu_transpt"/>
</dbReference>
<dbReference type="SUPFAM" id="SSF103473">
    <property type="entry name" value="MFS general substrate transporter"/>
    <property type="match status" value="1"/>
</dbReference>